<evidence type="ECO:0000313" key="5">
    <source>
        <dbReference type="EMBL" id="MBL3658125.1"/>
    </source>
</evidence>
<keyword evidence="6" id="KW-1185">Reference proteome</keyword>
<dbReference type="AlphaFoldDB" id="A0A937FC20"/>
<dbReference type="GO" id="GO:0016597">
    <property type="term" value="F:amino acid binding"/>
    <property type="evidence" value="ECO:0007669"/>
    <property type="project" value="InterPro"/>
</dbReference>
<dbReference type="Proteomes" id="UP000659388">
    <property type="component" value="Unassembled WGS sequence"/>
</dbReference>
<evidence type="ECO:0000259" key="4">
    <source>
        <dbReference type="Pfam" id="PF02729"/>
    </source>
</evidence>
<dbReference type="PRINTS" id="PR00100">
    <property type="entry name" value="AOTCASE"/>
</dbReference>
<feature type="domain" description="Aspartate/ornithine carbamoyltransferase Asp/Orn-binding" evidence="3">
    <location>
        <begin position="182"/>
        <end position="305"/>
    </location>
</feature>
<dbReference type="NCBIfam" id="NF003384">
    <property type="entry name" value="PRK04523.1"/>
    <property type="match status" value="1"/>
</dbReference>
<accession>A0A937FC20</accession>
<dbReference type="InterPro" id="IPR006131">
    <property type="entry name" value="Asp_carbamoyltransf_Asp/Orn-bd"/>
</dbReference>
<feature type="binding site" description="in other chain" evidence="2">
    <location>
        <position position="109"/>
    </location>
    <ligand>
        <name>carbamoyl phosphate</name>
        <dbReference type="ChEBI" id="CHEBI:58228"/>
        <note>ligand shared between two neighboring subunits</note>
    </ligand>
</feature>
<feature type="domain" description="Aspartate/ornithine carbamoyltransferase carbamoyl-P binding" evidence="4">
    <location>
        <begin position="2"/>
        <end position="159"/>
    </location>
</feature>
<feature type="binding site" evidence="2">
    <location>
        <position position="174"/>
    </location>
    <ligand>
        <name>N(2)-succinyl-L-ornithine</name>
        <dbReference type="ChEBI" id="CHEBI:58514"/>
    </ligand>
</feature>
<dbReference type="GO" id="GO:0019240">
    <property type="term" value="P:citrulline biosynthetic process"/>
    <property type="evidence" value="ECO:0007669"/>
    <property type="project" value="TreeGrafter"/>
</dbReference>
<evidence type="ECO:0000256" key="2">
    <source>
        <dbReference type="HAMAP-Rule" id="MF_02235"/>
    </source>
</evidence>
<dbReference type="PRINTS" id="PR00101">
    <property type="entry name" value="ATCASE"/>
</dbReference>
<dbReference type="RefSeq" id="WP_202245912.1">
    <property type="nucleotide sequence ID" value="NZ_JAESIY010000010.1"/>
</dbReference>
<dbReference type="Pfam" id="PF00185">
    <property type="entry name" value="OTCace"/>
    <property type="match status" value="1"/>
</dbReference>
<evidence type="ECO:0000259" key="3">
    <source>
        <dbReference type="Pfam" id="PF00185"/>
    </source>
</evidence>
<dbReference type="InterPro" id="IPR006130">
    <property type="entry name" value="Asp/Orn_carbamoylTrfase"/>
</dbReference>
<feature type="binding site" description="in other chain" evidence="2">
    <location>
        <position position="296"/>
    </location>
    <ligand>
        <name>carbamoyl phosphate</name>
        <dbReference type="ChEBI" id="CHEBI:58228"/>
        <note>ligand shared between two neighboring subunits</note>
    </ligand>
</feature>
<feature type="binding site" evidence="2">
    <location>
        <position position="274"/>
    </location>
    <ligand>
        <name>N(2)-succinyl-L-ornithine</name>
        <dbReference type="ChEBI" id="CHEBI:58514"/>
    </ligand>
</feature>
<feature type="binding site" evidence="2">
    <location>
        <position position="234"/>
    </location>
    <ligand>
        <name>N(2)-succinyl-L-ornithine</name>
        <dbReference type="ChEBI" id="CHEBI:58514"/>
    </ligand>
</feature>
<dbReference type="InterPro" id="IPR006132">
    <property type="entry name" value="Asp/Orn_carbamoyltranf_P-bd"/>
</dbReference>
<dbReference type="EC" id="2.1.3.11" evidence="2"/>
<dbReference type="InterPro" id="IPR043696">
    <property type="entry name" value="ArgF'-like"/>
</dbReference>
<dbReference type="Gene3D" id="3.40.50.1370">
    <property type="entry name" value="Aspartate/ornithine carbamoyltransferase"/>
    <property type="match status" value="2"/>
</dbReference>
<feature type="binding site" description="in other chain" evidence="2">
    <location>
        <begin position="46"/>
        <end position="49"/>
    </location>
    <ligand>
        <name>carbamoyl phosphate</name>
        <dbReference type="ChEBI" id="CHEBI:58228"/>
        <note>ligand shared between two neighboring subunits</note>
    </ligand>
</feature>
<dbReference type="SUPFAM" id="SSF53671">
    <property type="entry name" value="Aspartate/ornithine carbamoyltransferase"/>
    <property type="match status" value="1"/>
</dbReference>
<gene>
    <name evidence="2" type="primary">argF'</name>
    <name evidence="5" type="ORF">JL102_18380</name>
</gene>
<evidence type="ECO:0000256" key="1">
    <source>
        <dbReference type="ARBA" id="ARBA00022679"/>
    </source>
</evidence>
<dbReference type="PANTHER" id="PTHR45753">
    <property type="entry name" value="ORNITHINE CARBAMOYLTRANSFERASE, MITOCHONDRIAL"/>
    <property type="match status" value="1"/>
</dbReference>
<dbReference type="EMBL" id="JAESIY010000010">
    <property type="protein sequence ID" value="MBL3658125.1"/>
    <property type="molecule type" value="Genomic_DNA"/>
</dbReference>
<feature type="binding site" evidence="2">
    <location>
        <position position="74"/>
    </location>
    <ligand>
        <name>carbamoyl phosphate</name>
        <dbReference type="ChEBI" id="CHEBI:58228"/>
        <note>ligand shared between two neighboring subunits</note>
    </ligand>
</feature>
<comment type="function">
    <text evidence="2">Catalyzes the transfer of the carbamoyl group from carbamoyl phosphate to the delta-amino group of N(2)-succinyl-L-ornithine to produce N(2)-succinyl-L-citrulline. Is essential for arginine biosynthesis.</text>
</comment>
<feature type="binding site" evidence="2">
    <location>
        <position position="141"/>
    </location>
    <ligand>
        <name>N(2)-succinyl-L-ornithine</name>
        <dbReference type="ChEBI" id="CHEBI:58514"/>
    </ligand>
</feature>
<keyword evidence="2" id="KW-0028">Amino-acid biosynthesis</keyword>
<proteinExistence type="inferred from homology"/>
<dbReference type="GO" id="GO:0004585">
    <property type="term" value="F:ornithine carbamoyltransferase activity"/>
    <property type="evidence" value="ECO:0007669"/>
    <property type="project" value="InterPro"/>
</dbReference>
<sequence length="311" mass="35194">MKKFISVKDTEDPKGLVKKAIDIKKDPFSNPIGKNKTMGLVFFNPSLRTRMSTQKAAMNLGMNVINMNIDKDGWKIEFNDGAVMDGDSQEHIKDAVKVMSQYVDILGVRTFPGLKDRNADYNEEVISNFIKYSDVPVVSLESATRHPLQSLADLVTIEEIGIKKPKVVLSWAPHPRILPQAVPNSFAEWVKVTDADLTIACPEGYELADEFMAGANVSYNQEEAFKDADIIYAKNWSSYHHYGEKPEVKEDWRITSEKMSLTNNGKFMHCLPIRRNVIATDEVIDNSMIYKEAKNREYAAQAVLQEILENL</sequence>
<reference evidence="5" key="1">
    <citation type="submission" date="2021-01" db="EMBL/GenBank/DDBJ databases">
        <title>Fulvivirga kasyanovii gen. nov., sp nov., a novel member of the phylum Bacteroidetes isolated from seawater in a mussel farm.</title>
        <authorList>
            <person name="Zhao L.-H."/>
            <person name="Wang Z.-J."/>
        </authorList>
    </citation>
    <scope>NUCLEOTIDE SEQUENCE</scope>
    <source>
        <strain evidence="5">2943</strain>
    </source>
</reference>
<dbReference type="PANTHER" id="PTHR45753:SF3">
    <property type="entry name" value="ORNITHINE TRANSCARBAMYLASE, MITOCHONDRIAL"/>
    <property type="match status" value="1"/>
</dbReference>
<dbReference type="HAMAP" id="MF_02235">
    <property type="entry name" value="SOTCase"/>
    <property type="match status" value="1"/>
</dbReference>
<comment type="caution">
    <text evidence="5">The sequence shown here is derived from an EMBL/GenBank/DDBJ whole genome shotgun (WGS) entry which is preliminary data.</text>
</comment>
<comment type="catalytic activity">
    <reaction evidence="2">
        <text>N(2)-succinyl-L-ornithine + carbamoyl phosphate = N(2)-succinyl-L-citrulline + phosphate + H(+)</text>
        <dbReference type="Rhea" id="RHEA:25884"/>
        <dbReference type="ChEBI" id="CHEBI:15378"/>
        <dbReference type="ChEBI" id="CHEBI:43474"/>
        <dbReference type="ChEBI" id="CHEBI:58228"/>
        <dbReference type="ChEBI" id="CHEBI:58514"/>
        <dbReference type="ChEBI" id="CHEBI:58862"/>
        <dbReference type="EC" id="2.1.3.11"/>
    </reaction>
</comment>
<keyword evidence="1 2" id="KW-0808">Transferase</keyword>
<organism evidence="5 6">
    <name type="scientific">Fulvivirga sediminis</name>
    <dbReference type="NCBI Taxonomy" id="2803949"/>
    <lineage>
        <taxon>Bacteria</taxon>
        <taxon>Pseudomonadati</taxon>
        <taxon>Bacteroidota</taxon>
        <taxon>Cytophagia</taxon>
        <taxon>Cytophagales</taxon>
        <taxon>Fulvivirgaceae</taxon>
        <taxon>Fulvivirga</taxon>
    </lineage>
</organism>
<comment type="pathway">
    <text evidence="2">Amino-acid biosynthesis; L-arginine biosynthesis.</text>
</comment>
<feature type="binding site" description="in other chain" evidence="2">
    <location>
        <begin position="270"/>
        <end position="271"/>
    </location>
    <ligand>
        <name>carbamoyl phosphate</name>
        <dbReference type="ChEBI" id="CHEBI:58228"/>
        <note>ligand shared between two neighboring subunits</note>
    </ligand>
</feature>
<comment type="subunit">
    <text evidence="2">Homotrimer.</text>
</comment>
<name>A0A937FC20_9BACT</name>
<evidence type="ECO:0000313" key="6">
    <source>
        <dbReference type="Proteomes" id="UP000659388"/>
    </source>
</evidence>
<protein>
    <recommendedName>
        <fullName evidence="2">N-succinylornithine carbamoyltransferase</fullName>
        <ecNumber evidence="2">2.1.3.11</ecNumber>
    </recommendedName>
    <alternativeName>
        <fullName evidence="2">N-succinyl-L-ornithine transcarbamylase</fullName>
        <shortName evidence="2">SOTCase</shortName>
    </alternativeName>
</protein>
<dbReference type="Pfam" id="PF02729">
    <property type="entry name" value="OTCace_N"/>
    <property type="match status" value="1"/>
</dbReference>
<keyword evidence="2" id="KW-0055">Arginine biosynthesis</keyword>
<dbReference type="GO" id="GO:0042450">
    <property type="term" value="P:L-arginine biosynthetic process via ornithine"/>
    <property type="evidence" value="ECO:0007669"/>
    <property type="project" value="TreeGrafter"/>
</dbReference>
<dbReference type="InterPro" id="IPR036901">
    <property type="entry name" value="Asp/Orn_carbamoylTrfase_sf"/>
</dbReference>
<feature type="binding site" description="in other chain" evidence="2">
    <location>
        <begin position="146"/>
        <end position="149"/>
    </location>
    <ligand>
        <name>carbamoyl phosphate</name>
        <dbReference type="ChEBI" id="CHEBI:58228"/>
        <note>ligand shared between two neighboring subunits</note>
    </ligand>
</feature>
<comment type="similarity">
    <text evidence="2">Belongs to the aspartate/ornithine carbamoyltransferase superfamily. SOTCase family.</text>
</comment>